<dbReference type="GO" id="GO:0071555">
    <property type="term" value="P:cell wall organization"/>
    <property type="evidence" value="ECO:0007669"/>
    <property type="project" value="UniProtKB-KW"/>
</dbReference>
<dbReference type="Proteomes" id="UP000019116">
    <property type="component" value="Chromosome 2A"/>
</dbReference>
<dbReference type="Gramene" id="TraesSYM2A03G00635280.1">
    <property type="protein sequence ID" value="TraesSYM2A03G00635280.1"/>
    <property type="gene ID" value="TraesSYM2A03G00635280"/>
</dbReference>
<dbReference type="FunFam" id="3.90.550.10:FF:000057">
    <property type="entry name" value="Glycosyltransferase-like protein, family 2"/>
    <property type="match status" value="1"/>
</dbReference>
<feature type="chain" id="PRO_5043171097" description="glucomannan 4-beta-mannosyltransferase" evidence="15">
    <location>
        <begin position="23"/>
        <end position="579"/>
    </location>
</feature>
<keyword evidence="18" id="KW-1185">Reference proteome</keyword>
<dbReference type="GeneID" id="123184949"/>
<keyword evidence="15" id="KW-0732">Signal</keyword>
<evidence type="ECO:0000256" key="12">
    <source>
        <dbReference type="ARBA" id="ARBA00066505"/>
    </source>
</evidence>
<keyword evidence="5 14" id="KW-1133">Transmembrane helix</keyword>
<evidence type="ECO:0000256" key="9">
    <source>
        <dbReference type="ARBA" id="ARBA00051800"/>
    </source>
</evidence>
<dbReference type="GO" id="GO:0005794">
    <property type="term" value="C:Golgi apparatus"/>
    <property type="evidence" value="ECO:0000318"/>
    <property type="project" value="GO_Central"/>
</dbReference>
<dbReference type="Gene3D" id="3.90.550.10">
    <property type="entry name" value="Spore Coat Polysaccharide Biosynthesis Protein SpsA, Chain A"/>
    <property type="match status" value="1"/>
</dbReference>
<feature type="transmembrane region" description="Helical" evidence="14">
    <location>
        <begin position="557"/>
        <end position="578"/>
    </location>
</feature>
<protein>
    <recommendedName>
        <fullName evidence="12">glucomannan 4-beta-mannosyltransferase</fullName>
        <ecNumber evidence="12">2.4.1.32</ecNumber>
    </recommendedName>
    <alternativeName>
        <fullName evidence="13">Glucomannan synthase</fullName>
    </alternativeName>
</protein>
<dbReference type="EC" id="2.4.1.32" evidence="12"/>
<comment type="similarity">
    <text evidence="11">Belongs to the glycosyltransferase 2 family. Plant cellulose synthase-like A subfamily.</text>
</comment>
<evidence type="ECO:0000256" key="2">
    <source>
        <dbReference type="ARBA" id="ARBA00022676"/>
    </source>
</evidence>
<dbReference type="GO" id="GO:0000139">
    <property type="term" value="C:Golgi membrane"/>
    <property type="evidence" value="ECO:0007669"/>
    <property type="project" value="UniProtKB-SubCell"/>
</dbReference>
<accession>A0A3B6AUW4</accession>
<evidence type="ECO:0000256" key="3">
    <source>
        <dbReference type="ARBA" id="ARBA00022679"/>
    </source>
</evidence>
<organism evidence="17">
    <name type="scientific">Triticum aestivum</name>
    <name type="common">Wheat</name>
    <dbReference type="NCBI Taxonomy" id="4565"/>
    <lineage>
        <taxon>Eukaryota</taxon>
        <taxon>Viridiplantae</taxon>
        <taxon>Streptophyta</taxon>
        <taxon>Embryophyta</taxon>
        <taxon>Tracheophyta</taxon>
        <taxon>Spermatophyta</taxon>
        <taxon>Magnoliopsida</taxon>
        <taxon>Liliopsida</taxon>
        <taxon>Poales</taxon>
        <taxon>Poaceae</taxon>
        <taxon>BOP clade</taxon>
        <taxon>Pooideae</taxon>
        <taxon>Triticodae</taxon>
        <taxon>Triticeae</taxon>
        <taxon>Triticinae</taxon>
        <taxon>Triticum</taxon>
    </lineage>
</organism>
<proteinExistence type="inferred from homology"/>
<feature type="signal peptide" evidence="15">
    <location>
        <begin position="1"/>
        <end position="22"/>
    </location>
</feature>
<evidence type="ECO:0000256" key="10">
    <source>
        <dbReference type="ARBA" id="ARBA00056537"/>
    </source>
</evidence>
<evidence type="ECO:0000256" key="8">
    <source>
        <dbReference type="ARBA" id="ARBA00023316"/>
    </source>
</evidence>
<keyword evidence="3" id="KW-0808">Transferase</keyword>
<evidence type="ECO:0000256" key="14">
    <source>
        <dbReference type="SAM" id="Phobius"/>
    </source>
</evidence>
<dbReference type="OrthoDB" id="72851at2759"/>
<dbReference type="Pfam" id="PF13632">
    <property type="entry name" value="Glyco_trans_2_3"/>
    <property type="match status" value="1"/>
</dbReference>
<dbReference type="Gramene" id="TraesMAC2A03G00627200.1">
    <property type="protein sequence ID" value="TraesMAC2A03G00627200.1"/>
    <property type="gene ID" value="TraesMAC2A03G00627200"/>
</dbReference>
<dbReference type="RefSeq" id="XP_044452913.1">
    <property type="nucleotide sequence ID" value="XM_044596978.1"/>
</dbReference>
<evidence type="ECO:0000256" key="7">
    <source>
        <dbReference type="ARBA" id="ARBA00023136"/>
    </source>
</evidence>
<evidence type="ECO:0000256" key="13">
    <source>
        <dbReference type="ARBA" id="ARBA00076024"/>
    </source>
</evidence>
<comment type="catalytic activity">
    <reaction evidence="9">
        <text>GDP-mannose + (glucomannan)n = GDP + (glucomannan)n+1.</text>
        <dbReference type="EC" id="2.4.1.32"/>
    </reaction>
</comment>
<feature type="transmembrane region" description="Helical" evidence="14">
    <location>
        <begin position="410"/>
        <end position="431"/>
    </location>
</feature>
<dbReference type="AlphaFoldDB" id="A0A3B6AUW4"/>
<evidence type="ECO:0000256" key="15">
    <source>
        <dbReference type="SAM" id="SignalP"/>
    </source>
</evidence>
<dbReference type="Gramene" id="TraesCS2A03G0322900.2">
    <property type="protein sequence ID" value="TraesCS2A03G0322900.2.CDS"/>
    <property type="gene ID" value="TraesCS2A03G0322900"/>
</dbReference>
<keyword evidence="4 14" id="KW-0812">Transmembrane</keyword>
<dbReference type="OMA" id="NQWIVTQ"/>
<dbReference type="PaxDb" id="4565-Traes_2AS_85CD9594D.1"/>
<keyword evidence="7 14" id="KW-0472">Membrane</keyword>
<evidence type="ECO:0000259" key="16">
    <source>
        <dbReference type="Pfam" id="PF13632"/>
    </source>
</evidence>
<evidence type="ECO:0000256" key="5">
    <source>
        <dbReference type="ARBA" id="ARBA00022989"/>
    </source>
</evidence>
<dbReference type="SMR" id="A0A3B6AUW4"/>
<dbReference type="PANTHER" id="PTHR32044">
    <property type="entry name" value="GLUCOMANNAN 4-BETA-MANNOSYLTRANSFERASE 9"/>
    <property type="match status" value="1"/>
</dbReference>
<dbReference type="InterPro" id="IPR001173">
    <property type="entry name" value="Glyco_trans_2-like"/>
</dbReference>
<dbReference type="STRING" id="4565.A0A3B6AUW4"/>
<feature type="domain" description="Glycosyltransferase 2-like" evidence="16">
    <location>
        <begin position="236"/>
        <end position="441"/>
    </location>
</feature>
<dbReference type="GO" id="GO:0047259">
    <property type="term" value="F:glucomannan 4-beta-mannosyltransferase activity"/>
    <property type="evidence" value="ECO:0007669"/>
    <property type="project" value="UniProtKB-EC"/>
</dbReference>
<keyword evidence="6" id="KW-0333">Golgi apparatus</keyword>
<sequence length="579" mass="64992">MEAGEIGGALLFVLAAAAAVLAAVSTGAVDFSHPPAVGGQLDFQETISWFTGVYNGASYSSGAGAVSLAEVHELWVRVRGRVIAPALQVTVWACMVMSVMLAVEALYNCVVSLGVKAIGWRPEWRFKWEPLAGDEEKGSAHYPMVLVQIPMYNELEVYKLSIGAACELKWPKDRMIVQVLDNSTDPLIKNLVELECETWVTKGLNIKYAPRSGQKGFKAGALKKGMECDYARQCEYVAIFDADFQPEPDFLLRTIPFFVHNPKVALVQARWSFVNGTVSLLTRIQKMFFDYHFKVEQEAGSATFAFFSFNGTAGVWRTAAIKEAGGWKDRTTVEDMDLAIRATLKGWKFIYVGDIRVKSELPSSYKAYCRQQFRWACGGANLFRKVAIDILTSKDVSVVKKFYMLYSFLFVRRVVAPAVACILSNIIVPLSVMIPELYLPVWGVAYIPAVLLVVTAIRNPKNIHLLPFWILFESVMTIHRTRAALVGLFEFSEFNEWVVTKKTGNNFEDNKVPLLQKTRKRLRDRVNFPEILFSAFLFFCASYNLVFPGKTSYYFNLYLQGLAFAFLGLNFSGTCTCFQ</sequence>
<comment type="function">
    <text evidence="10">Probable mannan synthase which consists of a 4-beta-mannosyltransferase activity on mannan using GDP-mannose. The beta-1,4-mannan product is the backbone for galactomannan synthesis by galactomannan galactosyltransferase. Galactomannan is a noncellulosic polysaccharides of plant cell wall.</text>
</comment>
<dbReference type="GO" id="GO:0051753">
    <property type="term" value="F:mannan synthase activity"/>
    <property type="evidence" value="ECO:0000318"/>
    <property type="project" value="GO_Central"/>
</dbReference>
<dbReference type="InterPro" id="IPR029044">
    <property type="entry name" value="Nucleotide-diphossugar_trans"/>
</dbReference>
<feature type="transmembrane region" description="Helical" evidence="14">
    <location>
        <begin position="89"/>
        <end position="115"/>
    </location>
</feature>
<comment type="subcellular location">
    <subcellularLocation>
        <location evidence="1">Golgi apparatus membrane</location>
        <topology evidence="1">Multi-pass membrane protein</topology>
    </subcellularLocation>
</comment>
<keyword evidence="2" id="KW-0328">Glycosyltransferase</keyword>
<evidence type="ECO:0000313" key="18">
    <source>
        <dbReference type="Proteomes" id="UP000019116"/>
    </source>
</evidence>
<dbReference type="Gramene" id="TraesNOR2A03G00637840.1">
    <property type="protein sequence ID" value="TraesNOR2A03G00637840.1"/>
    <property type="gene ID" value="TraesNOR2A03G00637840"/>
</dbReference>
<name>A0A3B6AUW4_WHEAT</name>
<dbReference type="EnsemblPlants" id="TraesCS2A02G157200.2">
    <property type="protein sequence ID" value="TraesCS2A02G157200.2"/>
    <property type="gene ID" value="TraesCS2A02G157200"/>
</dbReference>
<gene>
    <name evidence="17" type="primary">LOC123184949</name>
</gene>
<evidence type="ECO:0000256" key="1">
    <source>
        <dbReference type="ARBA" id="ARBA00004653"/>
    </source>
</evidence>
<dbReference type="SUPFAM" id="SSF53448">
    <property type="entry name" value="Nucleotide-diphospho-sugar transferases"/>
    <property type="match status" value="1"/>
</dbReference>
<reference evidence="17" key="2">
    <citation type="submission" date="2018-10" db="UniProtKB">
        <authorList>
            <consortium name="EnsemblPlants"/>
        </authorList>
    </citation>
    <scope>IDENTIFICATION</scope>
</reference>
<dbReference type="PANTHER" id="PTHR32044:SF12">
    <property type="entry name" value="GLUCOMANNAN 4-BETA-MANNOSYLTRANSFERASE 7-RELATED"/>
    <property type="match status" value="1"/>
</dbReference>
<dbReference type="Gramene" id="TraesNORUn03G04606860.1">
    <property type="protein sequence ID" value="TraesNORUn03G04606860.1"/>
    <property type="gene ID" value="TraesNORUn03G04606860"/>
</dbReference>
<feature type="transmembrane region" description="Helical" evidence="14">
    <location>
        <begin position="437"/>
        <end position="457"/>
    </location>
</feature>
<feature type="transmembrane region" description="Helical" evidence="14">
    <location>
        <begin position="526"/>
        <end position="545"/>
    </location>
</feature>
<evidence type="ECO:0000313" key="17">
    <source>
        <dbReference type="EnsemblPlants" id="TraesCS2A02G157200.2"/>
    </source>
</evidence>
<evidence type="ECO:0000256" key="11">
    <source>
        <dbReference type="ARBA" id="ARBA00060879"/>
    </source>
</evidence>
<evidence type="ECO:0000256" key="6">
    <source>
        <dbReference type="ARBA" id="ARBA00023034"/>
    </source>
</evidence>
<dbReference type="Gramene" id="TraesCS2A02G157200.2">
    <property type="protein sequence ID" value="TraesCS2A02G157200.2"/>
    <property type="gene ID" value="TraesCS2A02G157200"/>
</dbReference>
<keyword evidence="8" id="KW-0961">Cell wall biogenesis/degradation</keyword>
<reference evidence="17" key="1">
    <citation type="submission" date="2018-08" db="EMBL/GenBank/DDBJ databases">
        <authorList>
            <person name="Rossello M."/>
        </authorList>
    </citation>
    <scope>NUCLEOTIDE SEQUENCE [LARGE SCALE GENOMIC DNA]</scope>
    <source>
        <strain evidence="17">cv. Chinese Spring</strain>
    </source>
</reference>
<evidence type="ECO:0000256" key="4">
    <source>
        <dbReference type="ARBA" id="ARBA00022692"/>
    </source>
</evidence>